<comment type="caution">
    <text evidence="1">The sequence shown here is derived from an EMBL/GenBank/DDBJ whole genome shotgun (WGS) entry which is preliminary data.</text>
</comment>
<dbReference type="EMBL" id="LLXJ01003357">
    <property type="protein sequence ID" value="PKB97183.1"/>
    <property type="molecule type" value="Genomic_DNA"/>
</dbReference>
<reference evidence="1 2" key="1">
    <citation type="submission" date="2016-04" db="EMBL/GenBank/DDBJ databases">
        <title>Genome analyses suggest a sexual origin of heterokaryosis in a supposedly ancient asexual fungus.</title>
        <authorList>
            <person name="Ropars J."/>
            <person name="Sedzielewska K."/>
            <person name="Noel J."/>
            <person name="Charron P."/>
            <person name="Farinelli L."/>
            <person name="Marton T."/>
            <person name="Kruger M."/>
            <person name="Pelin A."/>
            <person name="Brachmann A."/>
            <person name="Corradi N."/>
        </authorList>
    </citation>
    <scope>NUCLEOTIDE SEQUENCE [LARGE SCALE GENOMIC DNA]</scope>
    <source>
        <strain evidence="1 2">A5</strain>
    </source>
</reference>
<accession>A0A2N0NRJ4</accession>
<evidence type="ECO:0000313" key="2">
    <source>
        <dbReference type="Proteomes" id="UP000232722"/>
    </source>
</evidence>
<dbReference type="VEuPathDB" id="FungiDB:FUN_014946"/>
<reference evidence="1 2" key="2">
    <citation type="submission" date="2017-09" db="EMBL/GenBank/DDBJ databases">
        <title>Extensive intraspecific genome diversity in a model arbuscular mycorrhizal fungus.</title>
        <authorList>
            <person name="Chen E.C."/>
            <person name="Morin E."/>
            <person name="Beaudet D."/>
            <person name="Noel J."/>
            <person name="Ndikumana S."/>
            <person name="Charron P."/>
            <person name="St-Onge C."/>
            <person name="Giorgi J."/>
            <person name="Grigoriev I.V."/>
            <person name="Roux C."/>
            <person name="Martin F.M."/>
            <person name="Corradi N."/>
        </authorList>
    </citation>
    <scope>NUCLEOTIDE SEQUENCE [LARGE SCALE GENOMIC DNA]</scope>
    <source>
        <strain evidence="1 2">A5</strain>
    </source>
</reference>
<organism evidence="1 2">
    <name type="scientific">Rhizophagus irregularis</name>
    <dbReference type="NCBI Taxonomy" id="588596"/>
    <lineage>
        <taxon>Eukaryota</taxon>
        <taxon>Fungi</taxon>
        <taxon>Fungi incertae sedis</taxon>
        <taxon>Mucoromycota</taxon>
        <taxon>Glomeromycotina</taxon>
        <taxon>Glomeromycetes</taxon>
        <taxon>Glomerales</taxon>
        <taxon>Glomeraceae</taxon>
        <taxon>Rhizophagus</taxon>
    </lineage>
</organism>
<dbReference type="AlphaFoldDB" id="A0A2N0NRJ4"/>
<dbReference type="VEuPathDB" id="FungiDB:RhiirA1_453154"/>
<dbReference type="VEuPathDB" id="FungiDB:RhiirFUN_022983"/>
<dbReference type="Proteomes" id="UP000232722">
    <property type="component" value="Unassembled WGS sequence"/>
</dbReference>
<protein>
    <submittedName>
        <fullName evidence="1">Uncharacterized protein</fullName>
    </submittedName>
</protein>
<evidence type="ECO:0000313" key="1">
    <source>
        <dbReference type="EMBL" id="PKB97183.1"/>
    </source>
</evidence>
<name>A0A2N0NRJ4_9GLOM</name>
<sequence length="1100" mass="128128">MIKEKNYDVSLISVGTIDSELHFGPFSYEWWIVCNQEIEFLVPIRLHMKVVTFLNGHDFILTVVKGNKEYSERPGYICTCESFYTTEPSNSSTKAISTVYQQMFRTKTKFSGPMIMGFDKPAIYEKLLEGVLFRPYFINLEQIRVFVFGIARSENDQWGYAGVGFKSSFLFQLVKQRCLFLQEFDDDVCKVTIMYKTEVEQIYCESSPDLVWERIFSEQGTKIAKLKIFTGRVLFGIENTIAQRLIQTIKIPSCSLSDWNNSELMEKVFSYHLKRRTISNIDWREFLSKWREQGTIIELYSNLKQLYPIDYKFSERELNAWRIMLRNIGCHDITPFSKQDSKYEFWTRSLDSNIEKNALKQLYELGFLMSQPISFYDASNTFWNCFQKSLTINKKGNDGKQRILSIIANDFKYEDLQKQLLISNDLISKARVHCHLNGPGGSPMKKPSFTREKLPSEKLQEFEKFINDKAHVVMSSYKTDSKTGAPVKYLRDTKQALWEKFHAEFPNGIHRTTFITKLQGNEYIYREDLGGLCSICSRYGYEIFDDIRKLIENKFMNSINKKQFLDELERLQRFLKRDYEKNLVVDKKGITKHNPCISYCLLWAFGICTEQHTHASQECAELFTFFRHLKNQISIDLHEDLDEYQNHLLYYLAHQARKVYLNAQFNANLLDLDENGAVLVVDYKMKILPKSARETKAEFFGKKGWTLHTILMYTKKPGYQELDVHAYDHWSMDARQDSWFTASSLHAVIESLENKPKWITIISDNGPHYHNADLMMILGNWLEWYQINVKKWIFLEAGEAKTTIDSHHAQITHAIKRQVRLGLDIMEGADIEAAIKDICGTSVAHLEPNRIKGQNKKTKNTLPGNSNLFEWTWPGEGSMAGYILGREIPNVGEWTEFSPAQIANLQKKQIEIPEPMISTHTIPKNKWLVAMPNVSGIDPKRLTRERLLSELKKRNINVVNTAKRDELVKELELALANETETTQNDISGNQEDQNVVWNSFHEFPLESGWALKSKQKYGKKGGGKRISKRVWKLLEEYFLEGDVDKSKRFTAATMLENLRRKVEEGELDEEEIPKLQTIQGWISRYSAQHRQKMAEMSLIC</sequence>
<proteinExistence type="predicted"/>
<gene>
    <name evidence="1" type="ORF">RhiirA5_433584</name>
</gene>
<dbReference type="VEuPathDB" id="FungiDB:FUN_022317"/>
<dbReference type="VEuPathDB" id="FungiDB:RhiirFUN_016993"/>